<proteinExistence type="inferred from homology"/>
<name>A0A4R4Z975_9ACTN</name>
<dbReference type="Gene3D" id="2.70.98.30">
    <property type="entry name" value="Golgi alpha-mannosidase II, domain 4"/>
    <property type="match status" value="1"/>
</dbReference>
<evidence type="ECO:0000256" key="3">
    <source>
        <dbReference type="ARBA" id="ARBA00022801"/>
    </source>
</evidence>
<dbReference type="InterPro" id="IPR011330">
    <property type="entry name" value="Glyco_hydro/deAcase_b/a-brl"/>
</dbReference>
<reference evidence="6 7" key="1">
    <citation type="submission" date="2019-03" db="EMBL/GenBank/DDBJ databases">
        <title>Draft genome sequences of novel Actinobacteria.</title>
        <authorList>
            <person name="Sahin N."/>
            <person name="Ay H."/>
            <person name="Saygin H."/>
        </authorList>
    </citation>
    <scope>NUCLEOTIDE SEQUENCE [LARGE SCALE GENOMIC DNA]</scope>
    <source>
        <strain evidence="6 7">CH32</strain>
    </source>
</reference>
<dbReference type="GO" id="GO:0004559">
    <property type="term" value="F:alpha-mannosidase activity"/>
    <property type="evidence" value="ECO:0007669"/>
    <property type="project" value="InterPro"/>
</dbReference>
<dbReference type="GO" id="GO:0046872">
    <property type="term" value="F:metal ion binding"/>
    <property type="evidence" value="ECO:0007669"/>
    <property type="project" value="UniProtKB-KW"/>
</dbReference>
<keyword evidence="7" id="KW-1185">Reference proteome</keyword>
<evidence type="ECO:0000256" key="4">
    <source>
        <dbReference type="ARBA" id="ARBA00023295"/>
    </source>
</evidence>
<evidence type="ECO:0000256" key="2">
    <source>
        <dbReference type="ARBA" id="ARBA00022723"/>
    </source>
</evidence>
<keyword evidence="3" id="KW-0378">Hydrolase</keyword>
<keyword evidence="2" id="KW-0479">Metal-binding</keyword>
<accession>A0A4R4Z975</accession>
<gene>
    <name evidence="6" type="ORF">E1286_06575</name>
</gene>
<comment type="caution">
    <text evidence="6">The sequence shown here is derived from an EMBL/GenBank/DDBJ whole genome shotgun (WGS) entry which is preliminary data.</text>
</comment>
<dbReference type="InterPro" id="IPR028995">
    <property type="entry name" value="Glyco_hydro_57/38_cen_sf"/>
</dbReference>
<dbReference type="Pfam" id="PF01074">
    <property type="entry name" value="Glyco_hydro_38N"/>
    <property type="match status" value="1"/>
</dbReference>
<dbReference type="GO" id="GO:0009313">
    <property type="term" value="P:oligosaccharide catabolic process"/>
    <property type="evidence" value="ECO:0007669"/>
    <property type="project" value="TreeGrafter"/>
</dbReference>
<dbReference type="Pfam" id="PF09261">
    <property type="entry name" value="Alpha-mann_mid"/>
    <property type="match status" value="1"/>
</dbReference>
<dbReference type="AlphaFoldDB" id="A0A4R4Z975"/>
<dbReference type="SUPFAM" id="SSF74650">
    <property type="entry name" value="Galactose mutarotase-like"/>
    <property type="match status" value="1"/>
</dbReference>
<dbReference type="InterPro" id="IPR027291">
    <property type="entry name" value="Glyco_hydro_38_N_sf"/>
</dbReference>
<feature type="domain" description="Glycoside hydrolase family 38 central" evidence="5">
    <location>
        <begin position="267"/>
        <end position="337"/>
    </location>
</feature>
<evidence type="ECO:0000313" key="6">
    <source>
        <dbReference type="EMBL" id="TDD53794.1"/>
    </source>
</evidence>
<organism evidence="6 7">
    <name type="scientific">Nonomuraea terrae</name>
    <dbReference type="NCBI Taxonomy" id="2530383"/>
    <lineage>
        <taxon>Bacteria</taxon>
        <taxon>Bacillati</taxon>
        <taxon>Actinomycetota</taxon>
        <taxon>Actinomycetes</taxon>
        <taxon>Streptosporangiales</taxon>
        <taxon>Streptosporangiaceae</taxon>
        <taxon>Nonomuraea</taxon>
    </lineage>
</organism>
<protein>
    <recommendedName>
        <fullName evidence="5">Glycoside hydrolase family 38 central domain-containing protein</fullName>
    </recommendedName>
</protein>
<keyword evidence="4" id="KW-0326">Glycosidase</keyword>
<dbReference type="OrthoDB" id="1049785at2"/>
<dbReference type="SUPFAM" id="SSF88688">
    <property type="entry name" value="Families 57/38 glycoside transferase middle domain"/>
    <property type="match status" value="1"/>
</dbReference>
<dbReference type="Pfam" id="PF17677">
    <property type="entry name" value="Glyco_hydro38C2"/>
    <property type="match status" value="1"/>
</dbReference>
<comment type="similarity">
    <text evidence="1">Belongs to the glycosyl hydrolase 38 family.</text>
</comment>
<dbReference type="SUPFAM" id="SSF88713">
    <property type="entry name" value="Glycoside hydrolase/deacetylase"/>
    <property type="match status" value="1"/>
</dbReference>
<dbReference type="EMBL" id="SMKQ01000011">
    <property type="protein sequence ID" value="TDD53794.1"/>
    <property type="molecule type" value="Genomic_DNA"/>
</dbReference>
<evidence type="ECO:0000313" key="7">
    <source>
        <dbReference type="Proteomes" id="UP000295302"/>
    </source>
</evidence>
<dbReference type="Proteomes" id="UP000295302">
    <property type="component" value="Unassembled WGS sequence"/>
</dbReference>
<dbReference type="GO" id="GO:0006013">
    <property type="term" value="P:mannose metabolic process"/>
    <property type="evidence" value="ECO:0007669"/>
    <property type="project" value="InterPro"/>
</dbReference>
<dbReference type="GO" id="GO:0030246">
    <property type="term" value="F:carbohydrate binding"/>
    <property type="evidence" value="ECO:0007669"/>
    <property type="project" value="InterPro"/>
</dbReference>
<sequence>MTVCHVVSHVHWDREWYRTFESFRSRLVELVEHVCAELESGAMAGFHLDGQTVTLSDVLTVRPDLAGRIRRHVVAGRLTIGPWHVLADNQLVSGENMIRNLFAARRAAEPVGGLTPIGYSPDAFGHPGDLPRVLRGFGLDTALVWRGAPAGAARFRWRAPDGSEVYAVNQAYHEAEVLWADAERRLAAFLDRERERCGDGPWLLLNGGDHLAPSGTTARVAELGGPLRESTLPAFFAAARAADPEPPLVTGELRHPGGRLTFLLPGTLSARTPLKQANWRAQTLLERWAEPYTALSGRAEQVPNLRHAWDLLLKNAPHDSICGCSVDEVHRENLTRFDRVTSVGEQVLNRCLGALGLDVRLYGDPCADEAVLAVLNPHGGPVTQGVEADVLTAPGRYPRAVYGPDGESVPFESVTIGPEKAFEADLDLLPDTRDALRHRVALLAEEVPPLGWAAYRIELGGEPVAVPETSPGRRAQAGPYTLEAAGDATVTVSGGGRVFAGLGLLEDMGDRGDAYTFDPVPDAPVHARLYGSSVTVSPVRTRLSLRAVLDLPAGLDDSRERRSRDAVAVPVTVDVTCWHGTPELHWDVRLDNRAGDHRLRLLFPAGNAPGEWLADAHFSLVRRPVEPELGPLPDEPAMEARHPVAPAQTFGSAGSGAARVFVAAPGLPEMQGLPGRDGDVLAVTLLRAVGWLSRFDLRTRTTGAGPQLPVPEAQCRGPQRFGLVVRLGDADDLTLAHAAAQARAPMRAVQARPGTAVAPRHAGPRLAGGLLTALKPAEDGDGYVLRVSNPTGETVTAGLTLPEGAQVSEARLDETAYPAAELALEEFELPPYALRTFRVR</sequence>
<evidence type="ECO:0000256" key="1">
    <source>
        <dbReference type="ARBA" id="ARBA00009792"/>
    </source>
</evidence>
<dbReference type="SMART" id="SM00872">
    <property type="entry name" value="Alpha-mann_mid"/>
    <property type="match status" value="1"/>
</dbReference>
<dbReference type="InterPro" id="IPR011013">
    <property type="entry name" value="Gal_mutarotase_sf_dom"/>
</dbReference>
<dbReference type="Gene3D" id="1.20.1270.50">
    <property type="entry name" value="Glycoside hydrolase family 38, central domain"/>
    <property type="match status" value="1"/>
</dbReference>
<dbReference type="InterPro" id="IPR015341">
    <property type="entry name" value="Glyco_hydro_38_cen"/>
</dbReference>
<dbReference type="RefSeq" id="WP_132609730.1">
    <property type="nucleotide sequence ID" value="NZ_SMKQ01000011.1"/>
</dbReference>
<dbReference type="PANTHER" id="PTHR46017">
    <property type="entry name" value="ALPHA-MANNOSIDASE 2C1"/>
    <property type="match status" value="1"/>
</dbReference>
<dbReference type="InterPro" id="IPR000602">
    <property type="entry name" value="Glyco_hydro_38_N"/>
</dbReference>
<evidence type="ECO:0000259" key="5">
    <source>
        <dbReference type="SMART" id="SM00872"/>
    </source>
</evidence>
<dbReference type="InterPro" id="IPR037094">
    <property type="entry name" value="Glyco_hydro_38_cen_sf"/>
</dbReference>
<dbReference type="PANTHER" id="PTHR46017:SF2">
    <property type="entry name" value="MANNOSYLGLYCERATE HYDROLASE"/>
    <property type="match status" value="1"/>
</dbReference>
<dbReference type="InterPro" id="IPR041147">
    <property type="entry name" value="GH38_C"/>
</dbReference>
<dbReference type="Gene3D" id="3.20.110.10">
    <property type="entry name" value="Glycoside hydrolase 38, N terminal domain"/>
    <property type="match status" value="1"/>
</dbReference>